<protein>
    <submittedName>
        <fullName evidence="1">Uncharacterized protein</fullName>
    </submittedName>
</protein>
<organism evidence="1 2">
    <name type="scientific">Ancylostoma ceylanicum</name>
    <dbReference type="NCBI Taxonomy" id="53326"/>
    <lineage>
        <taxon>Eukaryota</taxon>
        <taxon>Metazoa</taxon>
        <taxon>Ecdysozoa</taxon>
        <taxon>Nematoda</taxon>
        <taxon>Chromadorea</taxon>
        <taxon>Rhabditida</taxon>
        <taxon>Rhabditina</taxon>
        <taxon>Rhabditomorpha</taxon>
        <taxon>Strongyloidea</taxon>
        <taxon>Ancylostomatidae</taxon>
        <taxon>Ancylostomatinae</taxon>
        <taxon>Ancylostoma</taxon>
    </lineage>
</organism>
<name>A0A016UF20_9BILA</name>
<evidence type="ECO:0000313" key="2">
    <source>
        <dbReference type="Proteomes" id="UP000024635"/>
    </source>
</evidence>
<reference evidence="2" key="1">
    <citation type="journal article" date="2015" name="Nat. Genet.">
        <title>The genome and transcriptome of the zoonotic hookworm Ancylostoma ceylanicum identify infection-specific gene families.</title>
        <authorList>
            <person name="Schwarz E.M."/>
            <person name="Hu Y."/>
            <person name="Antoshechkin I."/>
            <person name="Miller M.M."/>
            <person name="Sternberg P.W."/>
            <person name="Aroian R.V."/>
        </authorList>
    </citation>
    <scope>NUCLEOTIDE SEQUENCE</scope>
    <source>
        <strain evidence="2">HY135</strain>
    </source>
</reference>
<keyword evidence="2" id="KW-1185">Reference proteome</keyword>
<accession>A0A016UF20</accession>
<dbReference type="AlphaFoldDB" id="A0A016UF20"/>
<evidence type="ECO:0000313" key="1">
    <source>
        <dbReference type="EMBL" id="EYC13452.1"/>
    </source>
</evidence>
<proteinExistence type="predicted"/>
<comment type="caution">
    <text evidence="1">The sequence shown here is derived from an EMBL/GenBank/DDBJ whole genome shotgun (WGS) entry which is preliminary data.</text>
</comment>
<dbReference type="Proteomes" id="UP000024635">
    <property type="component" value="Unassembled WGS sequence"/>
</dbReference>
<dbReference type="EMBL" id="JARK01001379">
    <property type="protein sequence ID" value="EYC13452.1"/>
    <property type="molecule type" value="Genomic_DNA"/>
</dbReference>
<gene>
    <name evidence="1" type="primary">Acey_s0043.g719</name>
    <name evidence="1" type="ORF">Y032_0043g719</name>
</gene>
<sequence length="129" mass="14440">MVKDVYFAIGAITHRSSAERLAIKASAEKLLRSKIAAGNVSQQITTAALIVRGQTVYTVDRNTVALFVPKKRYLVLVEIWTTGTEQLLPPKTTQEVLAKTMQEVRIIETLNKETTIDAQIVRDQTKQTR</sequence>